<name>A0A168QW08_ABSGL</name>
<dbReference type="PANTHER" id="PTHR24198">
    <property type="entry name" value="ANKYRIN REPEAT AND PROTEIN KINASE DOMAIN-CONTAINING PROTEIN"/>
    <property type="match status" value="1"/>
</dbReference>
<sequence>MIHSTSNKRTRSDLNVDANEASNKRLHTEKKKDDGMADSPQTPTSASGTTALWKAITLTTLDMKALYQYIKTKGDLSVTNDDGYGLVYLAARNDSMEALRLLLLTADDDFNVNALHGPHQEMALHAAASVGSFDAVELLLEHGSDVDCRDSLGHTPLSNALFAKAKTCVDLLVTSGAALDTVDAQGNTLLHLAVSKQFTEAISLLIEKGVSIDQQNHRGLSSLAIAIGFGFQDVVKLLLEEGGADVDGKTRVATVLHHAVTWNRMEALQALVDRGANINAINAMEETPLLVAVQQRKIDMVRYLVEKGADPSYCHSDTSSPSSTNPPLLYAANHGYTELCSLLITKDTSNYFIQMAADMSDRASFGLTAKYLRNKINERLVTPESAKPTPAPDMALHSSPSQSQSSLSTPITSTTATAPTTTMSLDDEEDNRIVGSPSRLFDTDFSSLINTFSDDEDPPNDSSNQVS</sequence>
<protein>
    <submittedName>
        <fullName evidence="5">Uncharacterized protein</fullName>
    </submittedName>
</protein>
<evidence type="ECO:0000256" key="2">
    <source>
        <dbReference type="ARBA" id="ARBA00023043"/>
    </source>
</evidence>
<proteinExistence type="predicted"/>
<evidence type="ECO:0000256" key="1">
    <source>
        <dbReference type="ARBA" id="ARBA00022737"/>
    </source>
</evidence>
<feature type="repeat" description="ANK" evidence="3">
    <location>
        <begin position="251"/>
        <end position="283"/>
    </location>
</feature>
<gene>
    <name evidence="5" type="primary">ABSGL_11527.1 scaffold 12295</name>
</gene>
<feature type="repeat" description="ANK" evidence="3">
    <location>
        <begin position="119"/>
        <end position="151"/>
    </location>
</feature>
<dbReference type="InterPro" id="IPR036770">
    <property type="entry name" value="Ankyrin_rpt-contain_sf"/>
</dbReference>
<keyword evidence="6" id="KW-1185">Reference proteome</keyword>
<accession>A0A168QW08</accession>
<dbReference type="EMBL" id="LT554468">
    <property type="protein sequence ID" value="SAM05652.1"/>
    <property type="molecule type" value="Genomic_DNA"/>
</dbReference>
<reference evidence="5" key="1">
    <citation type="submission" date="2016-04" db="EMBL/GenBank/DDBJ databases">
        <authorList>
            <person name="Evans L.H."/>
            <person name="Alamgir A."/>
            <person name="Owens N."/>
            <person name="Weber N.D."/>
            <person name="Virtaneva K."/>
            <person name="Barbian K."/>
            <person name="Babar A."/>
            <person name="Rosenke K."/>
        </authorList>
    </citation>
    <scope>NUCLEOTIDE SEQUENCE [LARGE SCALE GENOMIC DNA]</scope>
    <source>
        <strain evidence="5">CBS 101.48</strain>
    </source>
</reference>
<evidence type="ECO:0000256" key="4">
    <source>
        <dbReference type="SAM" id="MobiDB-lite"/>
    </source>
</evidence>
<feature type="compositionally biased region" description="Low complexity" evidence="4">
    <location>
        <begin position="398"/>
        <end position="422"/>
    </location>
</feature>
<keyword evidence="1" id="KW-0677">Repeat</keyword>
<dbReference type="AlphaFoldDB" id="A0A168QW08"/>
<feature type="region of interest" description="Disordered" evidence="4">
    <location>
        <begin position="1"/>
        <end position="47"/>
    </location>
</feature>
<dbReference type="InParanoid" id="A0A168QW08"/>
<dbReference type="Pfam" id="PF12796">
    <property type="entry name" value="Ank_2"/>
    <property type="match status" value="2"/>
</dbReference>
<dbReference type="PROSITE" id="PS50297">
    <property type="entry name" value="ANK_REP_REGION"/>
    <property type="match status" value="4"/>
</dbReference>
<dbReference type="PANTHER" id="PTHR24198:SF165">
    <property type="entry name" value="ANKYRIN REPEAT-CONTAINING PROTEIN-RELATED"/>
    <property type="match status" value="1"/>
</dbReference>
<dbReference type="OrthoDB" id="194358at2759"/>
<dbReference type="OMA" id="HAVTWNR"/>
<dbReference type="PROSITE" id="PS50088">
    <property type="entry name" value="ANK_REPEAT"/>
    <property type="match status" value="4"/>
</dbReference>
<feature type="repeat" description="ANK" evidence="3">
    <location>
        <begin position="284"/>
        <end position="316"/>
    </location>
</feature>
<dbReference type="STRING" id="4829.A0A168QW08"/>
<organism evidence="5">
    <name type="scientific">Absidia glauca</name>
    <name type="common">Pin mould</name>
    <dbReference type="NCBI Taxonomy" id="4829"/>
    <lineage>
        <taxon>Eukaryota</taxon>
        <taxon>Fungi</taxon>
        <taxon>Fungi incertae sedis</taxon>
        <taxon>Mucoromycota</taxon>
        <taxon>Mucoromycotina</taxon>
        <taxon>Mucoromycetes</taxon>
        <taxon>Mucorales</taxon>
        <taxon>Cunninghamellaceae</taxon>
        <taxon>Absidia</taxon>
    </lineage>
</organism>
<feature type="repeat" description="ANK" evidence="3">
    <location>
        <begin position="185"/>
        <end position="217"/>
    </location>
</feature>
<evidence type="ECO:0000256" key="3">
    <source>
        <dbReference type="PROSITE-ProRule" id="PRU00023"/>
    </source>
</evidence>
<dbReference type="Gene3D" id="1.25.40.20">
    <property type="entry name" value="Ankyrin repeat-containing domain"/>
    <property type="match status" value="2"/>
</dbReference>
<feature type="region of interest" description="Disordered" evidence="4">
    <location>
        <begin position="381"/>
        <end position="467"/>
    </location>
</feature>
<dbReference type="InterPro" id="IPR002110">
    <property type="entry name" value="Ankyrin_rpt"/>
</dbReference>
<dbReference type="SMART" id="SM00248">
    <property type="entry name" value="ANK"/>
    <property type="match status" value="8"/>
</dbReference>
<dbReference type="Proteomes" id="UP000078561">
    <property type="component" value="Unassembled WGS sequence"/>
</dbReference>
<evidence type="ECO:0000313" key="5">
    <source>
        <dbReference type="EMBL" id="SAM05652.1"/>
    </source>
</evidence>
<keyword evidence="2 3" id="KW-0040">ANK repeat</keyword>
<evidence type="ECO:0000313" key="6">
    <source>
        <dbReference type="Proteomes" id="UP000078561"/>
    </source>
</evidence>
<dbReference type="SUPFAM" id="SSF48403">
    <property type="entry name" value="Ankyrin repeat"/>
    <property type="match status" value="1"/>
</dbReference>
<dbReference type="Pfam" id="PF13857">
    <property type="entry name" value="Ank_5"/>
    <property type="match status" value="1"/>
</dbReference>